<feature type="transmembrane region" description="Helical" evidence="1">
    <location>
        <begin position="126"/>
        <end position="151"/>
    </location>
</feature>
<evidence type="ECO:0000313" key="2">
    <source>
        <dbReference type="EMBL" id="SVA97284.1"/>
    </source>
</evidence>
<gene>
    <name evidence="2" type="ORF">METZ01_LOCUS150138</name>
</gene>
<dbReference type="AlphaFoldDB" id="A0A382A772"/>
<reference evidence="2" key="1">
    <citation type="submission" date="2018-05" db="EMBL/GenBank/DDBJ databases">
        <authorList>
            <person name="Lanie J.A."/>
            <person name="Ng W.-L."/>
            <person name="Kazmierczak K.M."/>
            <person name="Andrzejewski T.M."/>
            <person name="Davidsen T.M."/>
            <person name="Wayne K.J."/>
            <person name="Tettelin H."/>
            <person name="Glass J.I."/>
            <person name="Rusch D."/>
            <person name="Podicherti R."/>
            <person name="Tsui H.-C.T."/>
            <person name="Winkler M.E."/>
        </authorList>
    </citation>
    <scope>NUCLEOTIDE SEQUENCE</scope>
</reference>
<keyword evidence="1" id="KW-0812">Transmembrane</keyword>
<feature type="transmembrane region" description="Helical" evidence="1">
    <location>
        <begin position="266"/>
        <end position="285"/>
    </location>
</feature>
<feature type="transmembrane region" description="Helical" evidence="1">
    <location>
        <begin position="242"/>
        <end position="259"/>
    </location>
</feature>
<feature type="transmembrane region" description="Helical" evidence="1">
    <location>
        <begin position="157"/>
        <end position="178"/>
    </location>
</feature>
<evidence type="ECO:0000256" key="1">
    <source>
        <dbReference type="SAM" id="Phobius"/>
    </source>
</evidence>
<keyword evidence="1" id="KW-0472">Membrane</keyword>
<keyword evidence="1" id="KW-1133">Transmembrane helix</keyword>
<proteinExistence type="predicted"/>
<dbReference type="EMBL" id="UINC01024167">
    <property type="protein sequence ID" value="SVA97284.1"/>
    <property type="molecule type" value="Genomic_DNA"/>
</dbReference>
<evidence type="ECO:0008006" key="3">
    <source>
        <dbReference type="Google" id="ProtNLM"/>
    </source>
</evidence>
<protein>
    <recommendedName>
        <fullName evidence="3">DUF2182 domain-containing protein</fullName>
    </recommendedName>
</protein>
<name>A0A382A772_9ZZZZ</name>
<accession>A0A382A772</accession>
<dbReference type="Pfam" id="PF09948">
    <property type="entry name" value="PpoB2"/>
    <property type="match status" value="1"/>
</dbReference>
<dbReference type="InterPro" id="IPR018688">
    <property type="entry name" value="PpoB2-like"/>
</dbReference>
<feature type="transmembrane region" description="Helical" evidence="1">
    <location>
        <begin position="83"/>
        <end position="114"/>
    </location>
</feature>
<sequence length="289" mass="31252">MEASRVEQLLAKDRHIISFAIAAIFLIAAIYTVMGVGMPLTALEMTAVDSVATPMGENMASGASMTMQGMMPLMMPAVWSGSYAVLVFLMWWVMMIAMMLPSVASVVLLYSALIRRGDGSANVPRLAGIFLGGYLSAWAFFSLLATGAQWVLELRGIVSPMGMALTSNLLGATVLIAAGTYQFTPWKQSCLQHCQSPLQFLTERRRSGMGGAFLMGIEHGAFCLGCCWFLMALLFVGGIMNLYWIIGLVVFVMLEKLLLTRHWVNLSKVIGVGLWLAGIGLLVTGEMSG</sequence>
<feature type="transmembrane region" description="Helical" evidence="1">
    <location>
        <begin position="212"/>
        <end position="236"/>
    </location>
</feature>
<feature type="transmembrane region" description="Helical" evidence="1">
    <location>
        <begin position="16"/>
        <end position="36"/>
    </location>
</feature>
<organism evidence="2">
    <name type="scientific">marine metagenome</name>
    <dbReference type="NCBI Taxonomy" id="408172"/>
    <lineage>
        <taxon>unclassified sequences</taxon>
        <taxon>metagenomes</taxon>
        <taxon>ecological metagenomes</taxon>
    </lineage>
</organism>